<dbReference type="EMBL" id="CAUOFW020001411">
    <property type="protein sequence ID" value="CAK9144630.1"/>
    <property type="molecule type" value="Genomic_DNA"/>
</dbReference>
<name>A0ABC8RM51_9AQUA</name>
<evidence type="ECO:0000313" key="1">
    <source>
        <dbReference type="EMBL" id="CAK9144630.1"/>
    </source>
</evidence>
<dbReference type="AlphaFoldDB" id="A0ABC8RM51"/>
<reference evidence="1 2" key="1">
    <citation type="submission" date="2024-02" db="EMBL/GenBank/DDBJ databases">
        <authorList>
            <person name="Vignale AGUSTIN F."/>
            <person name="Sosa J E."/>
            <person name="Modenutti C."/>
        </authorList>
    </citation>
    <scope>NUCLEOTIDE SEQUENCE [LARGE SCALE GENOMIC DNA]</scope>
</reference>
<protein>
    <submittedName>
        <fullName evidence="1">Uncharacterized protein</fullName>
    </submittedName>
</protein>
<dbReference type="Proteomes" id="UP001642360">
    <property type="component" value="Unassembled WGS sequence"/>
</dbReference>
<evidence type="ECO:0000313" key="2">
    <source>
        <dbReference type="Proteomes" id="UP001642360"/>
    </source>
</evidence>
<comment type="caution">
    <text evidence="1">The sequence shown here is derived from an EMBL/GenBank/DDBJ whole genome shotgun (WGS) entry which is preliminary data.</text>
</comment>
<keyword evidence="2" id="KW-1185">Reference proteome</keyword>
<organism evidence="1 2">
    <name type="scientific">Ilex paraguariensis</name>
    <name type="common">yerba mate</name>
    <dbReference type="NCBI Taxonomy" id="185542"/>
    <lineage>
        <taxon>Eukaryota</taxon>
        <taxon>Viridiplantae</taxon>
        <taxon>Streptophyta</taxon>
        <taxon>Embryophyta</taxon>
        <taxon>Tracheophyta</taxon>
        <taxon>Spermatophyta</taxon>
        <taxon>Magnoliopsida</taxon>
        <taxon>eudicotyledons</taxon>
        <taxon>Gunneridae</taxon>
        <taxon>Pentapetalae</taxon>
        <taxon>asterids</taxon>
        <taxon>campanulids</taxon>
        <taxon>Aquifoliales</taxon>
        <taxon>Aquifoliaceae</taxon>
        <taxon>Ilex</taxon>
    </lineage>
</organism>
<sequence>MMNAFLEHGIPESPELVVALMQKNQFRRYIEWSRQFNGVVSAVFLLHYCEGFEDRCWDDARVMLCIGDACCLCILKATKCLPEFV</sequence>
<proteinExistence type="predicted"/>
<accession>A0ABC8RM51</accession>
<gene>
    <name evidence="1" type="ORF">ILEXP_LOCUS12385</name>
</gene>